<proteinExistence type="predicted"/>
<feature type="region of interest" description="Disordered" evidence="1">
    <location>
        <begin position="60"/>
        <end position="93"/>
    </location>
</feature>
<dbReference type="AlphaFoldDB" id="A0A5C3L1X0"/>
<dbReference type="OrthoDB" id="3266915at2759"/>
<evidence type="ECO:0000313" key="2">
    <source>
        <dbReference type="EMBL" id="TFK22218.1"/>
    </source>
</evidence>
<reference evidence="2 3" key="1">
    <citation type="journal article" date="2019" name="Nat. Ecol. Evol.">
        <title>Megaphylogeny resolves global patterns of mushroom evolution.</title>
        <authorList>
            <person name="Varga T."/>
            <person name="Krizsan K."/>
            <person name="Foldi C."/>
            <person name="Dima B."/>
            <person name="Sanchez-Garcia M."/>
            <person name="Sanchez-Ramirez S."/>
            <person name="Szollosi G.J."/>
            <person name="Szarkandi J.G."/>
            <person name="Papp V."/>
            <person name="Albert L."/>
            <person name="Andreopoulos W."/>
            <person name="Angelini C."/>
            <person name="Antonin V."/>
            <person name="Barry K.W."/>
            <person name="Bougher N.L."/>
            <person name="Buchanan P."/>
            <person name="Buyck B."/>
            <person name="Bense V."/>
            <person name="Catcheside P."/>
            <person name="Chovatia M."/>
            <person name="Cooper J."/>
            <person name="Damon W."/>
            <person name="Desjardin D."/>
            <person name="Finy P."/>
            <person name="Geml J."/>
            <person name="Haridas S."/>
            <person name="Hughes K."/>
            <person name="Justo A."/>
            <person name="Karasinski D."/>
            <person name="Kautmanova I."/>
            <person name="Kiss B."/>
            <person name="Kocsube S."/>
            <person name="Kotiranta H."/>
            <person name="LaButti K.M."/>
            <person name="Lechner B.E."/>
            <person name="Liimatainen K."/>
            <person name="Lipzen A."/>
            <person name="Lukacs Z."/>
            <person name="Mihaltcheva S."/>
            <person name="Morgado L.N."/>
            <person name="Niskanen T."/>
            <person name="Noordeloos M.E."/>
            <person name="Ohm R.A."/>
            <person name="Ortiz-Santana B."/>
            <person name="Ovrebo C."/>
            <person name="Racz N."/>
            <person name="Riley R."/>
            <person name="Savchenko A."/>
            <person name="Shiryaev A."/>
            <person name="Soop K."/>
            <person name="Spirin V."/>
            <person name="Szebenyi C."/>
            <person name="Tomsovsky M."/>
            <person name="Tulloss R.E."/>
            <person name="Uehling J."/>
            <person name="Grigoriev I.V."/>
            <person name="Vagvolgyi C."/>
            <person name="Papp T."/>
            <person name="Martin F.M."/>
            <person name="Miettinen O."/>
            <person name="Hibbett D.S."/>
            <person name="Nagy L.G."/>
        </authorList>
    </citation>
    <scope>NUCLEOTIDE SEQUENCE [LARGE SCALE GENOMIC DNA]</scope>
    <source>
        <strain evidence="2 3">CBS 121175</strain>
    </source>
</reference>
<dbReference type="EMBL" id="ML210246">
    <property type="protein sequence ID" value="TFK22218.1"/>
    <property type="molecule type" value="Genomic_DNA"/>
</dbReference>
<keyword evidence="3" id="KW-1185">Reference proteome</keyword>
<feature type="region of interest" description="Disordered" evidence="1">
    <location>
        <begin position="107"/>
        <end position="127"/>
    </location>
</feature>
<feature type="region of interest" description="Disordered" evidence="1">
    <location>
        <begin position="1"/>
        <end position="37"/>
    </location>
</feature>
<dbReference type="Proteomes" id="UP000307440">
    <property type="component" value="Unassembled WGS sequence"/>
</dbReference>
<protein>
    <submittedName>
        <fullName evidence="2">Uncharacterized protein</fullName>
    </submittedName>
</protein>
<gene>
    <name evidence="2" type="ORF">FA15DRAFT_671765</name>
</gene>
<evidence type="ECO:0000313" key="3">
    <source>
        <dbReference type="Proteomes" id="UP000307440"/>
    </source>
</evidence>
<name>A0A5C3L1X0_COPMA</name>
<dbReference type="STRING" id="230819.A0A5C3L1X0"/>
<feature type="compositionally biased region" description="Polar residues" evidence="1">
    <location>
        <begin position="290"/>
        <end position="327"/>
    </location>
</feature>
<feature type="compositionally biased region" description="Polar residues" evidence="1">
    <location>
        <begin position="265"/>
        <end position="281"/>
    </location>
</feature>
<organism evidence="2 3">
    <name type="scientific">Coprinopsis marcescibilis</name>
    <name type="common">Agaric fungus</name>
    <name type="synonym">Psathyrella marcescibilis</name>
    <dbReference type="NCBI Taxonomy" id="230819"/>
    <lineage>
        <taxon>Eukaryota</taxon>
        <taxon>Fungi</taxon>
        <taxon>Dikarya</taxon>
        <taxon>Basidiomycota</taxon>
        <taxon>Agaricomycotina</taxon>
        <taxon>Agaricomycetes</taxon>
        <taxon>Agaricomycetidae</taxon>
        <taxon>Agaricales</taxon>
        <taxon>Agaricineae</taxon>
        <taxon>Psathyrellaceae</taxon>
        <taxon>Coprinopsis</taxon>
    </lineage>
</organism>
<feature type="compositionally biased region" description="Low complexity" evidence="1">
    <location>
        <begin position="328"/>
        <end position="342"/>
    </location>
</feature>
<sequence>MLSTRGHHATYETPYRALRTPGRGLKRSENLNAGARTVGPKGKALALHTPFAKNTLHLKGGLTTAGKSRGLVDKTPAPNRLHQDANGGNEKDALGKLPKLVLLETESTASPDIARPSSTRKHARLPRSSVGRKFETPMNKGNYWDVGDVDLNSPEAQLQEPIVEEIDCQAEIEYMPPNTLHLADEPCFYFDLPDYNALAQDFRSAVFSAHTDDAVPQLPNLDEIKPVLEPWSPFPQRELEDDDPFRQAKTKAPLATVPAKRGLLATNSKRPVSTIPPSSKALQPKIQRPATATSIKPSPAPRSTGSSTARTPAVTKTQARAQSTTAKPSTLRPLLLTSRTQQPGSSAAPAKMNSIPKGNGPQNRDIFNFSDLSIEDDFMFDV</sequence>
<feature type="region of interest" description="Disordered" evidence="1">
    <location>
        <begin position="250"/>
        <end position="368"/>
    </location>
</feature>
<evidence type="ECO:0000256" key="1">
    <source>
        <dbReference type="SAM" id="MobiDB-lite"/>
    </source>
</evidence>
<accession>A0A5C3L1X0</accession>